<feature type="region of interest" description="Disordered" evidence="1">
    <location>
        <begin position="1"/>
        <end position="54"/>
    </location>
</feature>
<evidence type="ECO:0000313" key="2">
    <source>
        <dbReference type="EMBL" id="KAG2230379.1"/>
    </source>
</evidence>
<name>A0A8H7VX43_9FUNG</name>
<dbReference type="EMBL" id="JAEPRE010000206">
    <property type="protein sequence ID" value="KAG2230379.1"/>
    <property type="molecule type" value="Genomic_DNA"/>
</dbReference>
<dbReference type="AlphaFoldDB" id="A0A8H7VX43"/>
<feature type="compositionally biased region" description="Low complexity" evidence="1">
    <location>
        <begin position="18"/>
        <end position="33"/>
    </location>
</feature>
<organism evidence="2 3">
    <name type="scientific">Thamnidium elegans</name>
    <dbReference type="NCBI Taxonomy" id="101142"/>
    <lineage>
        <taxon>Eukaryota</taxon>
        <taxon>Fungi</taxon>
        <taxon>Fungi incertae sedis</taxon>
        <taxon>Mucoromycota</taxon>
        <taxon>Mucoromycotina</taxon>
        <taxon>Mucoromycetes</taxon>
        <taxon>Mucorales</taxon>
        <taxon>Mucorineae</taxon>
        <taxon>Mucoraceae</taxon>
        <taxon>Thamnidium</taxon>
    </lineage>
</organism>
<accession>A0A8H7VX43</accession>
<reference evidence="2" key="1">
    <citation type="submission" date="2021-01" db="EMBL/GenBank/DDBJ databases">
        <title>Metabolic potential, ecology and presence of endohyphal bacteria is reflected in genomic diversity of Mucoromycotina.</title>
        <authorList>
            <person name="Muszewska A."/>
            <person name="Okrasinska A."/>
            <person name="Steczkiewicz K."/>
            <person name="Drgas O."/>
            <person name="Orlowska M."/>
            <person name="Perlinska-Lenart U."/>
            <person name="Aleksandrzak-Piekarczyk T."/>
            <person name="Szatraj K."/>
            <person name="Zielenkiewicz U."/>
            <person name="Pilsyk S."/>
            <person name="Malc E."/>
            <person name="Mieczkowski P."/>
            <person name="Kruszewska J.S."/>
            <person name="Biernat P."/>
            <person name="Pawlowska J."/>
        </authorList>
    </citation>
    <scope>NUCLEOTIDE SEQUENCE</scope>
    <source>
        <strain evidence="2">WA0000018081</strain>
    </source>
</reference>
<dbReference type="Proteomes" id="UP000613177">
    <property type="component" value="Unassembled WGS sequence"/>
</dbReference>
<comment type="caution">
    <text evidence="2">The sequence shown here is derived from an EMBL/GenBank/DDBJ whole genome shotgun (WGS) entry which is preliminary data.</text>
</comment>
<protein>
    <submittedName>
        <fullName evidence="2">Uncharacterized protein</fullName>
    </submittedName>
</protein>
<evidence type="ECO:0000313" key="3">
    <source>
        <dbReference type="Proteomes" id="UP000613177"/>
    </source>
</evidence>
<gene>
    <name evidence="2" type="ORF">INT48_007674</name>
</gene>
<feature type="non-terminal residue" evidence="2">
    <location>
        <position position="54"/>
    </location>
</feature>
<sequence>MSNLGALDMALDDVISQNRTNNKRSNNNSNSRRGNPRTGGGGINKNRSSGVRSS</sequence>
<keyword evidence="3" id="KW-1185">Reference proteome</keyword>
<feature type="compositionally biased region" description="Polar residues" evidence="1">
    <location>
        <begin position="45"/>
        <end position="54"/>
    </location>
</feature>
<evidence type="ECO:0000256" key="1">
    <source>
        <dbReference type="SAM" id="MobiDB-lite"/>
    </source>
</evidence>
<proteinExistence type="predicted"/>